<dbReference type="InterPro" id="IPR014721">
    <property type="entry name" value="Ribsml_uS5_D2-typ_fold_subgr"/>
</dbReference>
<accession>A0ABN8F6U0</accession>
<evidence type="ECO:0000256" key="4">
    <source>
        <dbReference type="ARBA" id="ARBA00022840"/>
    </source>
</evidence>
<dbReference type="Gene3D" id="3.30.230.10">
    <property type="match status" value="1"/>
</dbReference>
<feature type="domain" description="GHMP kinase N-terminal" evidence="7">
    <location>
        <begin position="117"/>
        <end position="191"/>
    </location>
</feature>
<dbReference type="Pfam" id="PF00288">
    <property type="entry name" value="GHMP_kinases_N"/>
    <property type="match status" value="1"/>
</dbReference>
<dbReference type="InterPro" id="IPR006206">
    <property type="entry name" value="Mevalonate/galactokinase"/>
</dbReference>
<gene>
    <name evidence="10" type="primary">galK</name>
    <name evidence="10" type="ORF">LEM8419_01513</name>
</gene>
<keyword evidence="10" id="KW-0808">Transferase</keyword>
<comment type="caution">
    <text evidence="10">The sequence shown here is derived from an EMBL/GenBank/DDBJ whole genome shotgun (WGS) entry which is preliminary data.</text>
</comment>
<keyword evidence="2" id="KW-0547">Nucleotide-binding</keyword>
<keyword evidence="3" id="KW-0418">Kinase</keyword>
<dbReference type="PANTHER" id="PTHR10457:SF7">
    <property type="entry name" value="GALACTOKINASE-RELATED"/>
    <property type="match status" value="1"/>
</dbReference>
<evidence type="ECO:0000256" key="3">
    <source>
        <dbReference type="ARBA" id="ARBA00022777"/>
    </source>
</evidence>
<dbReference type="PRINTS" id="PR00959">
    <property type="entry name" value="MEVGALKINASE"/>
</dbReference>
<evidence type="ECO:0000259" key="7">
    <source>
        <dbReference type="Pfam" id="PF00288"/>
    </source>
</evidence>
<evidence type="ECO:0000313" key="11">
    <source>
        <dbReference type="Proteomes" id="UP000837803"/>
    </source>
</evidence>
<dbReference type="InterPro" id="IPR006204">
    <property type="entry name" value="GHMP_kinase_N_dom"/>
</dbReference>
<comment type="similarity">
    <text evidence="1">Belongs to the GHMP kinase family. GalK subfamily.</text>
</comment>
<dbReference type="InterPro" id="IPR036554">
    <property type="entry name" value="GHMP_kinase_C_sf"/>
</dbReference>
<dbReference type="PROSITE" id="PS00106">
    <property type="entry name" value="GALACTOKINASE"/>
    <property type="match status" value="1"/>
</dbReference>
<dbReference type="Pfam" id="PF08544">
    <property type="entry name" value="GHMP_kinases_C"/>
    <property type="match status" value="1"/>
</dbReference>
<evidence type="ECO:0000256" key="6">
    <source>
        <dbReference type="NCBIfam" id="TIGR00131"/>
    </source>
</evidence>
<dbReference type="PIRSF" id="PIRSF000530">
    <property type="entry name" value="Galactokinase"/>
    <property type="match status" value="1"/>
</dbReference>
<dbReference type="PRINTS" id="PR00473">
    <property type="entry name" value="GALCTOKINASE"/>
</dbReference>
<dbReference type="InterPro" id="IPR019741">
    <property type="entry name" value="Galactokinase_CS"/>
</dbReference>
<evidence type="ECO:0000256" key="2">
    <source>
        <dbReference type="ARBA" id="ARBA00022741"/>
    </source>
</evidence>
<dbReference type="EMBL" id="CAKLPZ010000001">
    <property type="protein sequence ID" value="CAH1000360.1"/>
    <property type="molecule type" value="Genomic_DNA"/>
</dbReference>
<proteinExistence type="inferred from homology"/>
<dbReference type="Proteomes" id="UP000837803">
    <property type="component" value="Unassembled WGS sequence"/>
</dbReference>
<organism evidence="10 11">
    <name type="scientific">Neolewinella maritima</name>
    <dbReference type="NCBI Taxonomy" id="1383882"/>
    <lineage>
        <taxon>Bacteria</taxon>
        <taxon>Pseudomonadati</taxon>
        <taxon>Bacteroidota</taxon>
        <taxon>Saprospiria</taxon>
        <taxon>Saprospirales</taxon>
        <taxon>Lewinellaceae</taxon>
        <taxon>Neolewinella</taxon>
    </lineage>
</organism>
<name>A0ABN8F6U0_9BACT</name>
<feature type="domain" description="GHMP kinase C-terminal" evidence="8">
    <location>
        <begin position="295"/>
        <end position="375"/>
    </location>
</feature>
<dbReference type="Pfam" id="PF10509">
    <property type="entry name" value="GalKase_gal_bdg"/>
    <property type="match status" value="1"/>
</dbReference>
<dbReference type="SUPFAM" id="SSF55060">
    <property type="entry name" value="GHMP Kinase, C-terminal domain"/>
    <property type="match status" value="1"/>
</dbReference>
<reference evidence="10" key="1">
    <citation type="submission" date="2021-12" db="EMBL/GenBank/DDBJ databases">
        <authorList>
            <person name="Rodrigo-Torres L."/>
            <person name="Arahal R. D."/>
            <person name="Lucena T."/>
        </authorList>
    </citation>
    <scope>NUCLEOTIDE SEQUENCE</scope>
    <source>
        <strain evidence="10">CECT 8419</strain>
    </source>
</reference>
<protein>
    <recommendedName>
        <fullName evidence="6">Galactokinase</fullName>
        <ecNumber evidence="6">2.7.1.6</ecNumber>
    </recommendedName>
</protein>
<evidence type="ECO:0000259" key="8">
    <source>
        <dbReference type="Pfam" id="PF08544"/>
    </source>
</evidence>
<dbReference type="PANTHER" id="PTHR10457">
    <property type="entry name" value="MEVALONATE KINASE/GALACTOKINASE"/>
    <property type="match status" value="1"/>
</dbReference>
<evidence type="ECO:0000259" key="9">
    <source>
        <dbReference type="Pfam" id="PF10509"/>
    </source>
</evidence>
<dbReference type="InterPro" id="IPR019539">
    <property type="entry name" value="GalKase_N"/>
</dbReference>
<keyword evidence="5" id="KW-0119">Carbohydrate metabolism</keyword>
<dbReference type="NCBIfam" id="TIGR00131">
    <property type="entry name" value="gal_kin"/>
    <property type="match status" value="1"/>
</dbReference>
<sequence>MCSTRWTKVKVELPPHLRTYLKNLTGEQADRWTHLVRSPGRINLIGEHIDYTGGLVMPASIDKAIYFAARPLDTPEWRLHAVDLDQTTVLPLPIAGRTGRQWVDYLAGIGVQFQDQGQFLPGLEIVFGGDLPNGAGVSSSAALEGGMAFLLNILLGTQLSRPELAQLCKRSSNTFLQIPSGIMDQFASLNGLATGPIVLNCATLAFEPVKNGLNTYSFLLVNSMVTHDNSDGAYARRVTECEQALEAVRNTYPSVTHLSAATLGQLDAIKESLSKVAFERARYVVAENDRVRAAVTALEAGSAVEFGRLLNASHVGLRDEYEVSCPELDFLQSQAIALSGVAGARMMGGGFGGCTLNLVYSDRLEDVQAVLEQRYREKFHLDCTFYPVRLAAGTSLI</sequence>
<evidence type="ECO:0000313" key="10">
    <source>
        <dbReference type="EMBL" id="CAH1000360.1"/>
    </source>
</evidence>
<dbReference type="SUPFAM" id="SSF54211">
    <property type="entry name" value="Ribosomal protein S5 domain 2-like"/>
    <property type="match status" value="1"/>
</dbReference>
<dbReference type="Gene3D" id="3.30.70.890">
    <property type="entry name" value="GHMP kinase, C-terminal domain"/>
    <property type="match status" value="1"/>
</dbReference>
<dbReference type="InterPro" id="IPR000705">
    <property type="entry name" value="Galactokinase"/>
</dbReference>
<dbReference type="EC" id="2.7.1.6" evidence="6"/>
<keyword evidence="4" id="KW-0067">ATP-binding</keyword>
<dbReference type="InterPro" id="IPR013750">
    <property type="entry name" value="GHMP_kinase_C_dom"/>
</dbReference>
<feature type="domain" description="Galactokinase N-terminal" evidence="9">
    <location>
        <begin position="31"/>
        <end position="71"/>
    </location>
</feature>
<dbReference type="GO" id="GO:0004335">
    <property type="term" value="F:galactokinase activity"/>
    <property type="evidence" value="ECO:0007669"/>
    <property type="project" value="UniProtKB-EC"/>
</dbReference>
<keyword evidence="5" id="KW-0299">Galactose metabolism</keyword>
<evidence type="ECO:0000256" key="5">
    <source>
        <dbReference type="ARBA" id="ARBA00023144"/>
    </source>
</evidence>
<keyword evidence="11" id="KW-1185">Reference proteome</keyword>
<dbReference type="InterPro" id="IPR020568">
    <property type="entry name" value="Ribosomal_Su5_D2-typ_SF"/>
</dbReference>
<evidence type="ECO:0000256" key="1">
    <source>
        <dbReference type="ARBA" id="ARBA00006566"/>
    </source>
</evidence>